<evidence type="ECO:0000313" key="3">
    <source>
        <dbReference type="Proteomes" id="UP000033140"/>
    </source>
</evidence>
<reference evidence="2 3" key="1">
    <citation type="journal article" date="2011" name="J. Gen. Appl. Microbiol.">
        <title>Draft genome sequencing of the enigmatic yeast Saitoella complicata.</title>
        <authorList>
            <person name="Nishida H."/>
            <person name="Hamamoto M."/>
            <person name="Sugiyama J."/>
        </authorList>
    </citation>
    <scope>NUCLEOTIDE SEQUENCE [LARGE SCALE GENOMIC DNA]</scope>
    <source>
        <strain evidence="2 3">NRRL Y-17804</strain>
    </source>
</reference>
<reference evidence="2 3" key="2">
    <citation type="journal article" date="2014" name="J. Gen. Appl. Microbiol.">
        <title>The early diverging ascomycetous budding yeast Saitoella complicata has three histone deacetylases belonging to the Clr6, Hos2, and Rpd3 lineages.</title>
        <authorList>
            <person name="Nishida H."/>
            <person name="Matsumoto T."/>
            <person name="Kondo S."/>
            <person name="Hamamoto M."/>
            <person name="Yoshikawa H."/>
        </authorList>
    </citation>
    <scope>NUCLEOTIDE SEQUENCE [LARGE SCALE GENOMIC DNA]</scope>
    <source>
        <strain evidence="2 3">NRRL Y-17804</strain>
    </source>
</reference>
<feature type="region of interest" description="Disordered" evidence="1">
    <location>
        <begin position="175"/>
        <end position="211"/>
    </location>
</feature>
<dbReference type="AlphaFoldDB" id="A0A0E9NBL1"/>
<accession>A0A0E9NBL1</accession>
<reference evidence="2 3" key="3">
    <citation type="journal article" date="2015" name="Genome Announc.">
        <title>Draft Genome Sequence of the Archiascomycetous Yeast Saitoella complicata.</title>
        <authorList>
            <person name="Yamauchi K."/>
            <person name="Kondo S."/>
            <person name="Hamamoto M."/>
            <person name="Takahashi Y."/>
            <person name="Ogura Y."/>
            <person name="Hayashi T."/>
            <person name="Nishida H."/>
        </authorList>
    </citation>
    <scope>NUCLEOTIDE SEQUENCE [LARGE SCALE GENOMIC DNA]</scope>
    <source>
        <strain evidence="2 3">NRRL Y-17804</strain>
    </source>
</reference>
<feature type="compositionally biased region" description="Low complexity" evidence="1">
    <location>
        <begin position="519"/>
        <end position="530"/>
    </location>
</feature>
<comment type="caution">
    <text evidence="2">The sequence shown here is derived from an EMBL/GenBank/DDBJ whole genome shotgun (WGS) entry which is preliminary data.</text>
</comment>
<feature type="compositionally biased region" description="Low complexity" evidence="1">
    <location>
        <begin position="177"/>
        <end position="203"/>
    </location>
</feature>
<feature type="region of interest" description="Disordered" evidence="1">
    <location>
        <begin position="1"/>
        <end position="23"/>
    </location>
</feature>
<feature type="compositionally biased region" description="Polar residues" evidence="1">
    <location>
        <begin position="376"/>
        <end position="392"/>
    </location>
</feature>
<feature type="region of interest" description="Disordered" evidence="1">
    <location>
        <begin position="495"/>
        <end position="575"/>
    </location>
</feature>
<organism evidence="2 3">
    <name type="scientific">Saitoella complicata (strain BCRC 22490 / CBS 7301 / JCM 7358 / NBRC 10748 / NRRL Y-17804)</name>
    <dbReference type="NCBI Taxonomy" id="698492"/>
    <lineage>
        <taxon>Eukaryota</taxon>
        <taxon>Fungi</taxon>
        <taxon>Dikarya</taxon>
        <taxon>Ascomycota</taxon>
        <taxon>Taphrinomycotina</taxon>
        <taxon>Taphrinomycotina incertae sedis</taxon>
        <taxon>Saitoella</taxon>
    </lineage>
</organism>
<feature type="compositionally biased region" description="Low complexity" evidence="1">
    <location>
        <begin position="543"/>
        <end position="564"/>
    </location>
</feature>
<dbReference type="Proteomes" id="UP000033140">
    <property type="component" value="Unassembled WGS sequence"/>
</dbReference>
<proteinExistence type="predicted"/>
<name>A0A0E9NBL1_SAICN</name>
<dbReference type="EMBL" id="BACD03000007">
    <property type="protein sequence ID" value="GAO47193.1"/>
    <property type="molecule type" value="Genomic_DNA"/>
</dbReference>
<feature type="region of interest" description="Disordered" evidence="1">
    <location>
        <begin position="95"/>
        <end position="129"/>
    </location>
</feature>
<protein>
    <submittedName>
        <fullName evidence="2">Uncharacterized protein</fullName>
    </submittedName>
</protein>
<keyword evidence="3" id="KW-1185">Reference proteome</keyword>
<gene>
    <name evidence="2" type="ORF">G7K_1403-t1</name>
</gene>
<sequence length="880" mass="95692">MRRCRGAWVASGTDGGSLSGHRRPWKPVWMSPDATNPRVTSHVNLSLHTGTCSHDSAFGHGSGFSSHSASRVLMAPNTPSYRMTDLVNILEGLSSSHARSDPTDSPTSMSPNTSTVLHPPRELQLDCNDPTNTNPICGLVRSMKAISGYKDPYVEISPSTRTLIVKNYHYLPNPLQPTTTITTPTTTTSSSSNTSPKTGSRSPAPAPASPRPSLSYAIPFEKIDWLATASCLGLHWWDYHPWGTSIRGISWAKGKPRSLLFWKPLARGDGVVLKEVGGRKVGFTVQDMDGFLETVGRLVGGVVERGREEGRKGGRRWSAGHTVNRSIYTKMARTYNFANIHNPSTCTFASQARGLTSGPRRASGRPEPKMYAQGWKPTNSRVRSHMNSSNRANHTKLADPMTIDVRWQRDNVNLGLSFLGYVYRSIIYTIACKSRRGCNLVPTTGSQALPPAIITRTALPDRETGTTTKPIMTLANKLQSSAAPDVHIHINYEQSEQQGSGQHYDPYNKPHSPQPGYRGTPSPHGGSHSPHPQHGHGHHGHHSPNPYGSHSPHPGGHPTGMHNPSGESHTYYGGGVHTQFPPGVCPHCTQHHNYHFEPCPHGHGVHHGPEPCKCNQCYRFHTPGHCPNPVVHGGGTCIHSMPPLSPSGSLSPSLAQYHGRDLRSLQSVPSAWSLPLEPPSLPLWHLSEAPPSWALSSSQHHDRRDLYSVLPVSPAAAALPAGSASTPLCTTTRNNLASPSTPRLPFTAIRARSRTRLALALLTSTRPRQFVCAANALTPRMKPVPPPSIAIHARNRTRLALVLVIRARSRTRLALALLTSTRPRQFVCAANTLTPRMKPAPPPSIAIHARNRTRLALVLVIRARSRILPALALLTATQSS</sequence>
<evidence type="ECO:0000313" key="2">
    <source>
        <dbReference type="EMBL" id="GAO47193.1"/>
    </source>
</evidence>
<feature type="region of interest" description="Disordered" evidence="1">
    <location>
        <begin position="351"/>
        <end position="393"/>
    </location>
</feature>
<feature type="compositionally biased region" description="Low complexity" evidence="1">
    <location>
        <begin position="103"/>
        <end position="115"/>
    </location>
</feature>
<feature type="compositionally biased region" description="Basic residues" evidence="1">
    <location>
        <begin position="531"/>
        <end position="542"/>
    </location>
</feature>
<evidence type="ECO:0000256" key="1">
    <source>
        <dbReference type="SAM" id="MobiDB-lite"/>
    </source>
</evidence>